<comment type="function">
    <text evidence="10">Catalyzes the transfer of an acyl group from acyl-phosphate (acyl-PO(4)) to glycerol-3-phosphate (G3P) to form lysophosphatidic acid (LPA). This enzyme utilizes acyl-phosphate as fatty acyl donor, but not acyl-CoA or acyl-ACP.</text>
</comment>
<evidence type="ECO:0000256" key="9">
    <source>
        <dbReference type="ARBA" id="ARBA00023264"/>
    </source>
</evidence>
<comment type="subunit">
    <text evidence="10">Probably interacts with PlsX.</text>
</comment>
<keyword evidence="1 10" id="KW-1003">Cell membrane</keyword>
<proteinExistence type="inferred from homology"/>
<accession>A0AAE3HI32</accession>
<dbReference type="EC" id="2.3.1.275" evidence="10"/>
<dbReference type="SMART" id="SM01207">
    <property type="entry name" value="G3P_acyltransf"/>
    <property type="match status" value="1"/>
</dbReference>
<feature type="transmembrane region" description="Helical" evidence="10">
    <location>
        <begin position="55"/>
        <end position="78"/>
    </location>
</feature>
<gene>
    <name evidence="10" type="primary">plsY</name>
    <name evidence="11" type="ORF">NSA47_10150</name>
</gene>
<dbReference type="Pfam" id="PF02660">
    <property type="entry name" value="G3P_acyltransf"/>
    <property type="match status" value="1"/>
</dbReference>
<dbReference type="RefSeq" id="WP_257531595.1">
    <property type="nucleotide sequence ID" value="NZ_JANKAS010000008.1"/>
</dbReference>
<feature type="transmembrane region" description="Helical" evidence="10">
    <location>
        <begin position="159"/>
        <end position="179"/>
    </location>
</feature>
<dbReference type="PANTHER" id="PTHR30309">
    <property type="entry name" value="INNER MEMBRANE PROTEIN YGIH"/>
    <property type="match status" value="1"/>
</dbReference>
<keyword evidence="8 10" id="KW-0594">Phospholipid biosynthesis</keyword>
<dbReference type="HAMAP" id="MF_01043">
    <property type="entry name" value="PlsY"/>
    <property type="match status" value="1"/>
</dbReference>
<evidence type="ECO:0000313" key="11">
    <source>
        <dbReference type="EMBL" id="MCR1899344.1"/>
    </source>
</evidence>
<reference evidence="11" key="1">
    <citation type="submission" date="2022-07" db="EMBL/GenBank/DDBJ databases">
        <title>Enhanced cultured diversity of the mouse gut microbiota enables custom-made synthetic communities.</title>
        <authorList>
            <person name="Afrizal A."/>
        </authorList>
    </citation>
    <scope>NUCLEOTIDE SEQUENCE</scope>
    <source>
        <strain evidence="11">DSM 28593</strain>
    </source>
</reference>
<protein>
    <recommendedName>
        <fullName evidence="10">Glycerol-3-phosphate acyltransferase</fullName>
    </recommendedName>
    <alternativeName>
        <fullName evidence="10">Acyl-PO4 G3P acyltransferase</fullName>
    </alternativeName>
    <alternativeName>
        <fullName evidence="10">Acyl-phosphate--glycerol-3-phosphate acyltransferase</fullName>
    </alternativeName>
    <alternativeName>
        <fullName evidence="10">G3P acyltransferase</fullName>
        <shortName evidence="10">GPAT</shortName>
        <ecNumber evidence="10">2.3.1.275</ecNumber>
    </alternativeName>
    <alternativeName>
        <fullName evidence="10">Lysophosphatidic acid synthase</fullName>
        <shortName evidence="10">LPA synthase</shortName>
    </alternativeName>
</protein>
<evidence type="ECO:0000256" key="4">
    <source>
        <dbReference type="ARBA" id="ARBA00022692"/>
    </source>
</evidence>
<dbReference type="Proteomes" id="UP001205748">
    <property type="component" value="Unassembled WGS sequence"/>
</dbReference>
<evidence type="ECO:0000256" key="3">
    <source>
        <dbReference type="ARBA" id="ARBA00022679"/>
    </source>
</evidence>
<dbReference type="GO" id="GO:0043772">
    <property type="term" value="F:acyl-phosphate glycerol-3-phosphate acyltransferase activity"/>
    <property type="evidence" value="ECO:0007669"/>
    <property type="project" value="UniProtKB-UniRule"/>
</dbReference>
<keyword evidence="5 10" id="KW-1133">Transmembrane helix</keyword>
<keyword evidence="4 10" id="KW-0812">Transmembrane</keyword>
<evidence type="ECO:0000256" key="8">
    <source>
        <dbReference type="ARBA" id="ARBA00023209"/>
    </source>
</evidence>
<evidence type="ECO:0000256" key="5">
    <source>
        <dbReference type="ARBA" id="ARBA00022989"/>
    </source>
</evidence>
<comment type="similarity">
    <text evidence="10">Belongs to the PlsY family.</text>
</comment>
<keyword evidence="3 10" id="KW-0808">Transferase</keyword>
<feature type="transmembrane region" description="Helical" evidence="10">
    <location>
        <begin position="84"/>
        <end position="104"/>
    </location>
</feature>
<evidence type="ECO:0000256" key="7">
    <source>
        <dbReference type="ARBA" id="ARBA00023136"/>
    </source>
</evidence>
<dbReference type="AlphaFoldDB" id="A0AAE3HI32"/>
<evidence type="ECO:0000256" key="6">
    <source>
        <dbReference type="ARBA" id="ARBA00023098"/>
    </source>
</evidence>
<keyword evidence="2 10" id="KW-0444">Lipid biosynthesis</keyword>
<evidence type="ECO:0000256" key="10">
    <source>
        <dbReference type="HAMAP-Rule" id="MF_01043"/>
    </source>
</evidence>
<dbReference type="InterPro" id="IPR003811">
    <property type="entry name" value="G3P_acylTferase_PlsY"/>
</dbReference>
<keyword evidence="11" id="KW-0012">Acyltransferase</keyword>
<keyword evidence="6 10" id="KW-0443">Lipid metabolism</keyword>
<name>A0AAE3HI32_9FIRM</name>
<comment type="catalytic activity">
    <reaction evidence="10">
        <text>an acyl phosphate + sn-glycerol 3-phosphate = a 1-acyl-sn-glycero-3-phosphate + phosphate</text>
        <dbReference type="Rhea" id="RHEA:34075"/>
        <dbReference type="ChEBI" id="CHEBI:43474"/>
        <dbReference type="ChEBI" id="CHEBI:57597"/>
        <dbReference type="ChEBI" id="CHEBI:57970"/>
        <dbReference type="ChEBI" id="CHEBI:59918"/>
        <dbReference type="EC" id="2.3.1.275"/>
    </reaction>
</comment>
<evidence type="ECO:0000313" key="12">
    <source>
        <dbReference type="Proteomes" id="UP001205748"/>
    </source>
</evidence>
<dbReference type="PANTHER" id="PTHR30309:SF0">
    <property type="entry name" value="GLYCEROL-3-PHOSPHATE ACYLTRANSFERASE-RELATED"/>
    <property type="match status" value="1"/>
</dbReference>
<dbReference type="EMBL" id="JANKAS010000008">
    <property type="protein sequence ID" value="MCR1899344.1"/>
    <property type="molecule type" value="Genomic_DNA"/>
</dbReference>
<keyword evidence="9 10" id="KW-1208">Phospholipid metabolism</keyword>
<keyword evidence="7 10" id="KW-0472">Membrane</keyword>
<sequence>MEAINIISAAIVGYLLGCFQTAYLVGKLVNNIDIRKFGTHNAGASNITTVMGWKYGIITALGDILKAMIAVWAFRILFPSSVTLAFIAGAAAILGHIFPFFLKFRGGKGAASLVGMAVAYNTRIGLILIFTIIVITIVTDYIALGTIGMFTLLPILSYYYKYPFLCIFIGIGLMILSLFKHRENIIRTIRHEEIGLRQVIEKNKK</sequence>
<evidence type="ECO:0000256" key="2">
    <source>
        <dbReference type="ARBA" id="ARBA00022516"/>
    </source>
</evidence>
<comment type="pathway">
    <text evidence="10">Lipid metabolism; phospholipid metabolism.</text>
</comment>
<evidence type="ECO:0000256" key="1">
    <source>
        <dbReference type="ARBA" id="ARBA00022475"/>
    </source>
</evidence>
<dbReference type="GO" id="GO:0008654">
    <property type="term" value="P:phospholipid biosynthetic process"/>
    <property type="evidence" value="ECO:0007669"/>
    <property type="project" value="UniProtKB-UniRule"/>
</dbReference>
<feature type="transmembrane region" description="Helical" evidence="10">
    <location>
        <begin position="125"/>
        <end position="153"/>
    </location>
</feature>
<dbReference type="GO" id="GO:0005886">
    <property type="term" value="C:plasma membrane"/>
    <property type="evidence" value="ECO:0007669"/>
    <property type="project" value="UniProtKB-SubCell"/>
</dbReference>
<comment type="subcellular location">
    <subcellularLocation>
        <location evidence="10">Cell membrane</location>
        <topology evidence="10">Multi-pass membrane protein</topology>
    </subcellularLocation>
</comment>
<keyword evidence="12" id="KW-1185">Reference proteome</keyword>
<comment type="caution">
    <text evidence="11">The sequence shown here is derived from an EMBL/GenBank/DDBJ whole genome shotgun (WGS) entry which is preliminary data.</text>
</comment>
<feature type="transmembrane region" description="Helical" evidence="10">
    <location>
        <begin position="6"/>
        <end position="26"/>
    </location>
</feature>
<organism evidence="11 12">
    <name type="scientific">Irregularibacter muris</name>
    <dbReference type="NCBI Taxonomy" id="1796619"/>
    <lineage>
        <taxon>Bacteria</taxon>
        <taxon>Bacillati</taxon>
        <taxon>Bacillota</taxon>
        <taxon>Clostridia</taxon>
        <taxon>Eubacteriales</taxon>
        <taxon>Eubacteriaceae</taxon>
        <taxon>Irregularibacter</taxon>
    </lineage>
</organism>